<protein>
    <submittedName>
        <fullName evidence="4">D-inositol 3-phosphate glycosyltransferase</fullName>
        <ecNumber evidence="4">2.4.1.250</ecNumber>
    </submittedName>
</protein>
<evidence type="ECO:0000313" key="4">
    <source>
        <dbReference type="EMBL" id="QDV24716.1"/>
    </source>
</evidence>
<dbReference type="Gene3D" id="3.40.50.2000">
    <property type="entry name" value="Glycogen Phosphorylase B"/>
    <property type="match status" value="2"/>
</dbReference>
<dbReference type="KEGG" id="ahel:Q31a_30370"/>
<dbReference type="OrthoDB" id="283384at2"/>
<dbReference type="PANTHER" id="PTHR46401:SF2">
    <property type="entry name" value="GLYCOSYLTRANSFERASE WBBK-RELATED"/>
    <property type="match status" value="1"/>
</dbReference>
<dbReference type="Pfam" id="PF00534">
    <property type="entry name" value="Glycos_transf_1"/>
    <property type="match status" value="1"/>
</dbReference>
<name>A0A518G7Z5_9BACT</name>
<feature type="domain" description="Glycosyl transferase family 1" evidence="2">
    <location>
        <begin position="162"/>
        <end position="315"/>
    </location>
</feature>
<accession>A0A518G7Z5</accession>
<evidence type="ECO:0000259" key="3">
    <source>
        <dbReference type="Pfam" id="PF13439"/>
    </source>
</evidence>
<keyword evidence="1 4" id="KW-0808">Transferase</keyword>
<dbReference type="Proteomes" id="UP000318017">
    <property type="component" value="Chromosome"/>
</dbReference>
<dbReference type="CDD" id="cd03809">
    <property type="entry name" value="GT4_MtfB-like"/>
    <property type="match status" value="1"/>
</dbReference>
<reference evidence="4 5" key="1">
    <citation type="submission" date="2019-02" db="EMBL/GenBank/DDBJ databases">
        <title>Deep-cultivation of Planctomycetes and their phenomic and genomic characterization uncovers novel biology.</title>
        <authorList>
            <person name="Wiegand S."/>
            <person name="Jogler M."/>
            <person name="Boedeker C."/>
            <person name="Pinto D."/>
            <person name="Vollmers J."/>
            <person name="Rivas-Marin E."/>
            <person name="Kohn T."/>
            <person name="Peeters S.H."/>
            <person name="Heuer A."/>
            <person name="Rast P."/>
            <person name="Oberbeckmann S."/>
            <person name="Bunk B."/>
            <person name="Jeske O."/>
            <person name="Meyerdierks A."/>
            <person name="Storesund J.E."/>
            <person name="Kallscheuer N."/>
            <person name="Luecker S."/>
            <person name="Lage O.M."/>
            <person name="Pohl T."/>
            <person name="Merkel B.J."/>
            <person name="Hornburger P."/>
            <person name="Mueller R.-W."/>
            <person name="Bruemmer F."/>
            <person name="Labrenz M."/>
            <person name="Spormann A.M."/>
            <person name="Op den Camp H."/>
            <person name="Overmann J."/>
            <person name="Amann R."/>
            <person name="Jetten M.S.M."/>
            <person name="Mascher T."/>
            <person name="Medema M.H."/>
            <person name="Devos D.P."/>
            <person name="Kaster A.-K."/>
            <person name="Ovreas L."/>
            <person name="Rohde M."/>
            <person name="Galperin M.Y."/>
            <person name="Jogler C."/>
        </authorList>
    </citation>
    <scope>NUCLEOTIDE SEQUENCE [LARGE SCALE GENOMIC DNA]</scope>
    <source>
        <strain evidence="4 5">Q31a</strain>
    </source>
</reference>
<keyword evidence="4" id="KW-0328">Glycosyltransferase</keyword>
<dbReference type="InterPro" id="IPR001296">
    <property type="entry name" value="Glyco_trans_1"/>
</dbReference>
<dbReference type="InterPro" id="IPR028098">
    <property type="entry name" value="Glyco_trans_4-like_N"/>
</dbReference>
<dbReference type="FunFam" id="3.40.50.2000:FF:000119">
    <property type="entry name" value="Glycosyl transferase group 1"/>
    <property type="match status" value="1"/>
</dbReference>
<dbReference type="EMBL" id="CP036298">
    <property type="protein sequence ID" value="QDV24716.1"/>
    <property type="molecule type" value="Genomic_DNA"/>
</dbReference>
<dbReference type="GO" id="GO:0102710">
    <property type="term" value="F:D-inositol-3-phosphate glycosyltransferase activity"/>
    <property type="evidence" value="ECO:0007669"/>
    <property type="project" value="UniProtKB-EC"/>
</dbReference>
<dbReference type="EC" id="2.4.1.250" evidence="4"/>
<gene>
    <name evidence="4" type="primary">mshA_2</name>
    <name evidence="4" type="ORF">Q31a_30370</name>
</gene>
<proteinExistence type="predicted"/>
<feature type="domain" description="Glycosyltransferase subfamily 4-like N-terminal" evidence="3">
    <location>
        <begin position="76"/>
        <end position="145"/>
    </location>
</feature>
<sequence>MQVEVNGRYLAQQLTGQQRYAREIVARLGDRMTVIEPSQAAVGIRGHLWEQVQLPRKMRSSVLWSPSTTGPLSVRNQVVTIHDCAYFDQADCFTKAFAAWYQFLVPRLARRVQRVITVSHFSKSRIVELCNIPEEKIDVIYSGVDSVFHPYPEQQIAQLRNELNLPERYLLCVGSIEPRKNLARLLQAWEIASPQLPGLSLVLAGASGRVFNSVGFDRGPEGVHMAGYVAEQQLPLLYAGAELFVYPSLYEGFGLPVIESMASGVPVVTSSVTSLPEVAGTAAHLVDPYDIESIADGILRIANNRALQKTMSEQGLVHARSYCWAETAQQTWTSLNHAIES</sequence>
<organism evidence="4 5">
    <name type="scientific">Aureliella helgolandensis</name>
    <dbReference type="NCBI Taxonomy" id="2527968"/>
    <lineage>
        <taxon>Bacteria</taxon>
        <taxon>Pseudomonadati</taxon>
        <taxon>Planctomycetota</taxon>
        <taxon>Planctomycetia</taxon>
        <taxon>Pirellulales</taxon>
        <taxon>Pirellulaceae</taxon>
        <taxon>Aureliella</taxon>
    </lineage>
</organism>
<dbReference type="GO" id="GO:0009103">
    <property type="term" value="P:lipopolysaccharide biosynthetic process"/>
    <property type="evidence" value="ECO:0007669"/>
    <property type="project" value="TreeGrafter"/>
</dbReference>
<evidence type="ECO:0000259" key="2">
    <source>
        <dbReference type="Pfam" id="PF00534"/>
    </source>
</evidence>
<evidence type="ECO:0000256" key="1">
    <source>
        <dbReference type="ARBA" id="ARBA00022679"/>
    </source>
</evidence>
<dbReference type="SUPFAM" id="SSF53756">
    <property type="entry name" value="UDP-Glycosyltransferase/glycogen phosphorylase"/>
    <property type="match status" value="1"/>
</dbReference>
<keyword evidence="5" id="KW-1185">Reference proteome</keyword>
<dbReference type="AlphaFoldDB" id="A0A518G7Z5"/>
<dbReference type="PANTHER" id="PTHR46401">
    <property type="entry name" value="GLYCOSYLTRANSFERASE WBBK-RELATED"/>
    <property type="match status" value="1"/>
</dbReference>
<evidence type="ECO:0000313" key="5">
    <source>
        <dbReference type="Proteomes" id="UP000318017"/>
    </source>
</evidence>
<dbReference type="Pfam" id="PF13439">
    <property type="entry name" value="Glyco_transf_4"/>
    <property type="match status" value="1"/>
</dbReference>
<dbReference type="RefSeq" id="WP_145078743.1">
    <property type="nucleotide sequence ID" value="NZ_CP036298.1"/>
</dbReference>